<organism evidence="6 7">
    <name type="scientific">Mycoemilia scoparia</name>
    <dbReference type="NCBI Taxonomy" id="417184"/>
    <lineage>
        <taxon>Eukaryota</taxon>
        <taxon>Fungi</taxon>
        <taxon>Fungi incertae sedis</taxon>
        <taxon>Zoopagomycota</taxon>
        <taxon>Kickxellomycotina</taxon>
        <taxon>Kickxellomycetes</taxon>
        <taxon>Kickxellales</taxon>
        <taxon>Kickxellaceae</taxon>
        <taxon>Mycoemilia</taxon>
    </lineage>
</organism>
<dbReference type="PANTHER" id="PTHR23077">
    <property type="entry name" value="AAA-FAMILY ATPASE"/>
    <property type="match status" value="1"/>
</dbReference>
<dbReference type="Proteomes" id="UP001150538">
    <property type="component" value="Unassembled WGS sequence"/>
</dbReference>
<evidence type="ECO:0000313" key="7">
    <source>
        <dbReference type="Proteomes" id="UP001150538"/>
    </source>
</evidence>
<name>A0A9W8DSH4_9FUNG</name>
<sequence length="470" mass="51871">MSTSLPPPGLDNAYNALLEIISFPFKHASHFEKMRIDPPKGALLYGPPGCGKTMLVQAVTKACDSKLFVIQGPEIFGSDMGDSELRLRERFNEATELTKVSNRPDAVAPSRDRAAQHECRVVTQLLTLMDGLEARGRLVVIGATNKPNSLDPALRRPGRLDREIYIEVPNIEARKQILSHYTQNLVLSDDISLGFLSQVTNGYVSADLASLCREAATLAIRRQFLKIKNAEHSSSKESVTLNDFQQAMKGITPSIQRGHTTSVMDAKWNSVGGLADVKKQLIQVIEWPLKHKETMKRLVRELFKKARSSSPSVIFLDEIDTIVGSRSFSSASAGGGGDSVQERILSTLLNEMDGVEDANNVLVVGATNRPDMLDAALMRPGRFDKLIYATTDLASDVDLNMLAEITERYSGADLQNLCKEASLFAIREFLDATTVSQRHFEKALKIVKPSIASDQIEFYINLSNQYSRNG</sequence>
<evidence type="ECO:0000256" key="3">
    <source>
        <dbReference type="ARBA" id="ARBA00022840"/>
    </source>
</evidence>
<dbReference type="Gene3D" id="3.40.50.300">
    <property type="entry name" value="P-loop containing nucleotide triphosphate hydrolases"/>
    <property type="match status" value="2"/>
</dbReference>
<evidence type="ECO:0000256" key="2">
    <source>
        <dbReference type="ARBA" id="ARBA00022741"/>
    </source>
</evidence>
<dbReference type="SUPFAM" id="SSF52540">
    <property type="entry name" value="P-loop containing nucleoside triphosphate hydrolases"/>
    <property type="match status" value="2"/>
</dbReference>
<protein>
    <recommendedName>
        <fullName evidence="5">AAA+ ATPase domain-containing protein</fullName>
    </recommendedName>
</protein>
<dbReference type="Pfam" id="PF00004">
    <property type="entry name" value="AAA"/>
    <property type="match status" value="2"/>
</dbReference>
<dbReference type="InterPro" id="IPR050168">
    <property type="entry name" value="AAA_ATPase_domain"/>
</dbReference>
<keyword evidence="2 4" id="KW-0547">Nucleotide-binding</keyword>
<dbReference type="OrthoDB" id="5421at2759"/>
<comment type="caution">
    <text evidence="6">The sequence shown here is derived from an EMBL/GenBank/DDBJ whole genome shotgun (WGS) entry which is preliminary data.</text>
</comment>
<keyword evidence="3 4" id="KW-0067">ATP-binding</keyword>
<dbReference type="GO" id="GO:0005524">
    <property type="term" value="F:ATP binding"/>
    <property type="evidence" value="ECO:0007669"/>
    <property type="project" value="UniProtKB-KW"/>
</dbReference>
<evidence type="ECO:0000313" key="6">
    <source>
        <dbReference type="EMBL" id="KAJ1921041.1"/>
    </source>
</evidence>
<evidence type="ECO:0000256" key="1">
    <source>
        <dbReference type="ARBA" id="ARBA00006914"/>
    </source>
</evidence>
<dbReference type="SMART" id="SM00382">
    <property type="entry name" value="AAA"/>
    <property type="match status" value="1"/>
</dbReference>
<proteinExistence type="inferred from homology"/>
<evidence type="ECO:0000259" key="5">
    <source>
        <dbReference type="SMART" id="SM00382"/>
    </source>
</evidence>
<comment type="similarity">
    <text evidence="1 4">Belongs to the AAA ATPase family.</text>
</comment>
<reference evidence="6" key="1">
    <citation type="submission" date="2022-07" db="EMBL/GenBank/DDBJ databases">
        <title>Phylogenomic reconstructions and comparative analyses of Kickxellomycotina fungi.</title>
        <authorList>
            <person name="Reynolds N.K."/>
            <person name="Stajich J.E."/>
            <person name="Barry K."/>
            <person name="Grigoriev I.V."/>
            <person name="Crous P."/>
            <person name="Smith M.E."/>
        </authorList>
    </citation>
    <scope>NUCLEOTIDE SEQUENCE</scope>
    <source>
        <strain evidence="6">NBRC 100468</strain>
    </source>
</reference>
<gene>
    <name evidence="6" type="ORF">H4219_000899</name>
</gene>
<dbReference type="Pfam" id="PF17862">
    <property type="entry name" value="AAA_lid_3"/>
    <property type="match status" value="2"/>
</dbReference>
<dbReference type="PANTHER" id="PTHR23077:SF171">
    <property type="entry name" value="NUCLEAR VALOSIN-CONTAINING PROTEIN-LIKE"/>
    <property type="match status" value="1"/>
</dbReference>
<dbReference type="Gene3D" id="1.10.8.60">
    <property type="match status" value="2"/>
</dbReference>
<dbReference type="EMBL" id="JANBPU010000007">
    <property type="protein sequence ID" value="KAJ1921041.1"/>
    <property type="molecule type" value="Genomic_DNA"/>
</dbReference>
<dbReference type="FunFam" id="3.40.50.300:FF:000012">
    <property type="entry name" value="Transitional endoplasmic reticulum ATPase"/>
    <property type="match status" value="1"/>
</dbReference>
<dbReference type="InterPro" id="IPR003960">
    <property type="entry name" value="ATPase_AAA_CS"/>
</dbReference>
<feature type="domain" description="AAA+ ATPase" evidence="5">
    <location>
        <begin position="38"/>
        <end position="393"/>
    </location>
</feature>
<dbReference type="InterPro" id="IPR041569">
    <property type="entry name" value="AAA_lid_3"/>
</dbReference>
<keyword evidence="7" id="KW-1185">Reference proteome</keyword>
<accession>A0A9W8DSH4</accession>
<dbReference type="AlphaFoldDB" id="A0A9W8DSH4"/>
<evidence type="ECO:0000256" key="4">
    <source>
        <dbReference type="RuleBase" id="RU003651"/>
    </source>
</evidence>
<dbReference type="InterPro" id="IPR003959">
    <property type="entry name" value="ATPase_AAA_core"/>
</dbReference>
<dbReference type="GO" id="GO:0016887">
    <property type="term" value="F:ATP hydrolysis activity"/>
    <property type="evidence" value="ECO:0007669"/>
    <property type="project" value="InterPro"/>
</dbReference>
<dbReference type="InterPro" id="IPR027417">
    <property type="entry name" value="P-loop_NTPase"/>
</dbReference>
<dbReference type="PROSITE" id="PS00674">
    <property type="entry name" value="AAA"/>
    <property type="match status" value="2"/>
</dbReference>
<dbReference type="InterPro" id="IPR003593">
    <property type="entry name" value="AAA+_ATPase"/>
</dbReference>